<organism evidence="1 2">
    <name type="scientific">Candidatus Methylocalor cossyra</name>
    <dbReference type="NCBI Taxonomy" id="3108543"/>
    <lineage>
        <taxon>Bacteria</taxon>
        <taxon>Pseudomonadati</taxon>
        <taxon>Pseudomonadota</taxon>
        <taxon>Gammaproteobacteria</taxon>
        <taxon>Methylococcales</taxon>
        <taxon>Methylococcaceae</taxon>
        <taxon>Candidatus Methylocalor</taxon>
    </lineage>
</organism>
<evidence type="ECO:0000313" key="1">
    <source>
        <dbReference type="EMBL" id="CAL1240450.1"/>
    </source>
</evidence>
<evidence type="ECO:0008006" key="3">
    <source>
        <dbReference type="Google" id="ProtNLM"/>
    </source>
</evidence>
<name>A0ABM9NIM2_9GAMM</name>
<keyword evidence="2" id="KW-1185">Reference proteome</keyword>
<dbReference type="RefSeq" id="WP_348757046.1">
    <property type="nucleotide sequence ID" value="NZ_OZ026884.1"/>
</dbReference>
<sequence>MIKNITERLYLESPEEPLYHYTTFAGLMGIVESRAIWASDIRYMNDSAEIKHTADLLGAEIAARLASRDANQKLLGQFTDWIANRMTNGHMLFGASFRSNGNLLSQWRGYSVLGKGVSIGFDPQYLVACARRQACRLGKCIYDLGEQKALIKQIVDEIQTLAQIHGENTDQSRRPPNQSYYDIFELMESDLLRIAAILKHPSFREEEEWRIVSPVLSDYVESPVQFREGTSMLVPYLEIKLTPDPQAPLEFEHVFLGPTPNINLSMNSLTMFLSKKGVNVRQGITYCQIPFRQR</sequence>
<protein>
    <recommendedName>
        <fullName evidence="3">DUF2971 domain-containing protein</fullName>
    </recommendedName>
</protein>
<dbReference type="InterPro" id="IPR021352">
    <property type="entry name" value="DUF2971"/>
</dbReference>
<dbReference type="Proteomes" id="UP001497493">
    <property type="component" value="Chromosome"/>
</dbReference>
<accession>A0ABM9NIM2</accession>
<evidence type="ECO:0000313" key="2">
    <source>
        <dbReference type="Proteomes" id="UP001497493"/>
    </source>
</evidence>
<gene>
    <name evidence="1" type="ORF">MECH1_V1_1674</name>
</gene>
<proteinExistence type="predicted"/>
<reference evidence="1 2" key="1">
    <citation type="submission" date="2024-04" db="EMBL/GenBank/DDBJ databases">
        <authorList>
            <person name="Cremers G."/>
        </authorList>
    </citation>
    <scope>NUCLEOTIDE SEQUENCE [LARGE SCALE GENOMIC DNA]</scope>
    <source>
        <strain evidence="1">MeCH1-AG</strain>
    </source>
</reference>
<dbReference type="EMBL" id="OZ026884">
    <property type="protein sequence ID" value="CAL1240450.1"/>
    <property type="molecule type" value="Genomic_DNA"/>
</dbReference>
<dbReference type="Pfam" id="PF11185">
    <property type="entry name" value="DUF2971"/>
    <property type="match status" value="1"/>
</dbReference>